<dbReference type="Pfam" id="PF13837">
    <property type="entry name" value="Myb_DNA-bind_4"/>
    <property type="match status" value="1"/>
</dbReference>
<dbReference type="AlphaFoldDB" id="A0A6J1RD34"/>
<dbReference type="GeneID" id="112467691"/>
<dbReference type="RefSeq" id="XP_024892178.1">
    <property type="nucleotide sequence ID" value="XM_025036410.1"/>
</dbReference>
<evidence type="ECO:0000313" key="8">
    <source>
        <dbReference type="RefSeq" id="XP_024892178.1"/>
    </source>
</evidence>
<evidence type="ECO:0000256" key="4">
    <source>
        <dbReference type="ARBA" id="ARBA00023163"/>
    </source>
</evidence>
<organism evidence="7 8">
    <name type="scientific">Temnothorax curvispinosus</name>
    <dbReference type="NCBI Taxonomy" id="300111"/>
    <lineage>
        <taxon>Eukaryota</taxon>
        <taxon>Metazoa</taxon>
        <taxon>Ecdysozoa</taxon>
        <taxon>Arthropoda</taxon>
        <taxon>Hexapoda</taxon>
        <taxon>Insecta</taxon>
        <taxon>Pterygota</taxon>
        <taxon>Neoptera</taxon>
        <taxon>Endopterygota</taxon>
        <taxon>Hymenoptera</taxon>
        <taxon>Apocrita</taxon>
        <taxon>Aculeata</taxon>
        <taxon>Formicoidea</taxon>
        <taxon>Formicidae</taxon>
        <taxon>Myrmicinae</taxon>
        <taxon>Temnothorax</taxon>
    </lineage>
</organism>
<keyword evidence="4" id="KW-0804">Transcription</keyword>
<evidence type="ECO:0000256" key="1">
    <source>
        <dbReference type="ARBA" id="ARBA00004123"/>
    </source>
</evidence>
<dbReference type="Proteomes" id="UP000504618">
    <property type="component" value="Unplaced"/>
</dbReference>
<evidence type="ECO:0000313" key="7">
    <source>
        <dbReference type="Proteomes" id="UP000504618"/>
    </source>
</evidence>
<dbReference type="OrthoDB" id="7552839at2759"/>
<evidence type="ECO:0000256" key="3">
    <source>
        <dbReference type="ARBA" id="ARBA00023125"/>
    </source>
</evidence>
<evidence type="ECO:0000256" key="5">
    <source>
        <dbReference type="ARBA" id="ARBA00023242"/>
    </source>
</evidence>
<evidence type="ECO:0000256" key="2">
    <source>
        <dbReference type="ARBA" id="ARBA00023015"/>
    </source>
</evidence>
<reference evidence="8" key="1">
    <citation type="submission" date="2025-08" db="UniProtKB">
        <authorList>
            <consortium name="RefSeq"/>
        </authorList>
    </citation>
    <scope>IDENTIFICATION</scope>
    <source>
        <tissue evidence="8">Whole body</tissue>
    </source>
</reference>
<keyword evidence="5" id="KW-0539">Nucleus</keyword>
<dbReference type="InterPro" id="IPR044822">
    <property type="entry name" value="Myb_DNA-bind_4"/>
</dbReference>
<dbReference type="GO" id="GO:0005634">
    <property type="term" value="C:nucleus"/>
    <property type="evidence" value="ECO:0007669"/>
    <property type="project" value="UniProtKB-SubCell"/>
</dbReference>
<dbReference type="PANTHER" id="PTHR21654">
    <property type="entry name" value="FI21293P1"/>
    <property type="match status" value="1"/>
</dbReference>
<accession>A0A6J1RD34</accession>
<keyword evidence="7" id="KW-1185">Reference proteome</keyword>
<keyword evidence="3" id="KW-0238">DNA-binding</keyword>
<feature type="domain" description="Myb/SANT-like DNA-binding" evidence="6">
    <location>
        <begin position="129"/>
        <end position="217"/>
    </location>
</feature>
<evidence type="ECO:0000259" key="6">
    <source>
        <dbReference type="Pfam" id="PF13837"/>
    </source>
</evidence>
<dbReference type="GO" id="GO:0003677">
    <property type="term" value="F:DNA binding"/>
    <property type="evidence" value="ECO:0007669"/>
    <property type="project" value="UniProtKB-KW"/>
</dbReference>
<protein>
    <submittedName>
        <fullName evidence="8">Uncharacterized protein LOC112467691 isoform X1</fullName>
    </submittedName>
</protein>
<comment type="subcellular location">
    <subcellularLocation>
        <location evidence="1">Nucleus</location>
    </subcellularLocation>
</comment>
<keyword evidence="2" id="KW-0805">Transcription regulation</keyword>
<dbReference type="Gene3D" id="1.10.10.60">
    <property type="entry name" value="Homeodomain-like"/>
    <property type="match status" value="1"/>
</dbReference>
<proteinExistence type="predicted"/>
<dbReference type="GO" id="GO:0010468">
    <property type="term" value="P:regulation of gene expression"/>
    <property type="evidence" value="ECO:0007669"/>
    <property type="project" value="UniProtKB-ARBA"/>
</dbReference>
<gene>
    <name evidence="8" type="primary">LOC112467691</name>
</gene>
<sequence length="331" mass="37840">MSYVIKVQNKEGGEKLLQVDPTKVKVMQVVPGYKATSSPVNLERSEKSLNNISILPSSLPENVIRTQPSTSPMLVMSEPTTSTIQGINNPQAFNLIDLNSITTSGLSLATVPSSLPNLNFIDKKDATKESWTDAEIQLLLEQRLSMNDKFENPNSRKTPYWNLIVQVFEEKGYKVTKDDLVNKWKNLQVTYNRNVSKLKRTGESAITWKYFHQMHEVFAEKKSVNPPKESLGSTFKPETLTLKDDSAGTYQEETQVDIQENILPTKKRRTLKKEKIQFQEEILRLVEEKKSQSLQLKKEIWEDKKKIATDKIEAINNLVTVLKDLQQNRTT</sequence>
<name>A0A6J1RD34_9HYME</name>
<dbReference type="PANTHER" id="PTHR21654:SF84">
    <property type="entry name" value="SI:DKEY-66I24.7"/>
    <property type="match status" value="1"/>
</dbReference>